<dbReference type="InterPro" id="IPR036896">
    <property type="entry name" value="Avidin-like_sf"/>
</dbReference>
<accession>A0A3N0Y1K0</accession>
<evidence type="ECO:0000256" key="2">
    <source>
        <dbReference type="ARBA" id="ARBA00022525"/>
    </source>
</evidence>
<dbReference type="EMBL" id="RJVU01054446">
    <property type="protein sequence ID" value="ROL08907.1"/>
    <property type="molecule type" value="Genomic_DNA"/>
</dbReference>
<dbReference type="GO" id="GO:0009374">
    <property type="term" value="F:biotin binding"/>
    <property type="evidence" value="ECO:0007669"/>
    <property type="project" value="InterPro"/>
</dbReference>
<comment type="caution">
    <text evidence="4">The sequence shown here is derived from an EMBL/GenBank/DDBJ whole genome shotgun (WGS) entry which is preliminary data.</text>
</comment>
<evidence type="ECO:0000313" key="4">
    <source>
        <dbReference type="EMBL" id="ROL08907.1"/>
    </source>
</evidence>
<dbReference type="Pfam" id="PF01382">
    <property type="entry name" value="Avidin"/>
    <property type="match status" value="1"/>
</dbReference>
<dbReference type="PANTHER" id="PTHR34399">
    <property type="entry name" value="AVIDIN-RELATED"/>
    <property type="match status" value="1"/>
</dbReference>
<dbReference type="Proteomes" id="UP000281406">
    <property type="component" value="Unassembled WGS sequence"/>
</dbReference>
<dbReference type="Gene3D" id="2.40.128.30">
    <property type="entry name" value="Avidin-like"/>
    <property type="match status" value="2"/>
</dbReference>
<dbReference type="PROSITE" id="PS51326">
    <property type="entry name" value="AVIDIN_2"/>
    <property type="match status" value="1"/>
</dbReference>
<dbReference type="SUPFAM" id="SSF50876">
    <property type="entry name" value="Avidin/streptavidin"/>
    <property type="match status" value="2"/>
</dbReference>
<keyword evidence="3" id="KW-0732">Signal</keyword>
<dbReference type="PANTHER" id="PTHR34399:SF3">
    <property type="entry name" value="AVID PROTEIN-RELATED"/>
    <property type="match status" value="1"/>
</dbReference>
<proteinExistence type="predicted"/>
<dbReference type="InterPro" id="IPR051764">
    <property type="entry name" value="Avidin/Streptavidin-rel"/>
</dbReference>
<comment type="subcellular location">
    <subcellularLocation>
        <location evidence="1">Secreted</location>
    </subcellularLocation>
</comment>
<evidence type="ECO:0000256" key="1">
    <source>
        <dbReference type="ARBA" id="ARBA00004613"/>
    </source>
</evidence>
<dbReference type="GO" id="GO:0005576">
    <property type="term" value="C:extracellular region"/>
    <property type="evidence" value="ECO:0007669"/>
    <property type="project" value="UniProtKB-SubCell"/>
</dbReference>
<dbReference type="AlphaFoldDB" id="A0A3N0Y1K0"/>
<evidence type="ECO:0000313" key="5">
    <source>
        <dbReference type="Proteomes" id="UP000281406"/>
    </source>
</evidence>
<organism evidence="4 5">
    <name type="scientific">Anabarilius grahami</name>
    <name type="common">Kanglang fish</name>
    <name type="synonym">Barilius grahami</name>
    <dbReference type="NCBI Taxonomy" id="495550"/>
    <lineage>
        <taxon>Eukaryota</taxon>
        <taxon>Metazoa</taxon>
        <taxon>Chordata</taxon>
        <taxon>Craniata</taxon>
        <taxon>Vertebrata</taxon>
        <taxon>Euteleostomi</taxon>
        <taxon>Actinopterygii</taxon>
        <taxon>Neopterygii</taxon>
        <taxon>Teleostei</taxon>
        <taxon>Ostariophysi</taxon>
        <taxon>Cypriniformes</taxon>
        <taxon>Xenocyprididae</taxon>
        <taxon>Xenocypridinae</taxon>
        <taxon>Xenocypridinae incertae sedis</taxon>
        <taxon>Anabarilius</taxon>
    </lineage>
</organism>
<keyword evidence="5" id="KW-1185">Reference proteome</keyword>
<reference evidence="4 5" key="1">
    <citation type="submission" date="2018-10" db="EMBL/GenBank/DDBJ databases">
        <title>Genome assembly for a Yunnan-Guizhou Plateau 3E fish, Anabarilius grahami (Regan), and its evolutionary and genetic applications.</title>
        <authorList>
            <person name="Jiang W."/>
        </authorList>
    </citation>
    <scope>NUCLEOTIDE SEQUENCE [LARGE SCALE GENOMIC DNA]</scope>
    <source>
        <strain evidence="4">AG-KIZ</strain>
        <tissue evidence="4">Muscle</tissue>
    </source>
</reference>
<name>A0A3N0Y1K0_ANAGA</name>
<sequence length="131" mass="14653">MELEEKESGQITGIYTTPVTTQGQEKETTKLVGYINTDQNEQTTTIAFCMAWKKEGSCSAFSGQIFKDDHGADVMKTTWLLHSAEKLGENWKGTRAFSGQIFKDDHGADVMKTTWLLHSAESLGENWKGTR</sequence>
<protein>
    <submittedName>
        <fullName evidence="4">Avidin</fullName>
    </submittedName>
</protein>
<dbReference type="InterPro" id="IPR005468">
    <property type="entry name" value="Avidin/str"/>
</dbReference>
<gene>
    <name evidence="4" type="ORF">DPX16_5243</name>
</gene>
<dbReference type="OrthoDB" id="9423317at2759"/>
<evidence type="ECO:0000256" key="3">
    <source>
        <dbReference type="ARBA" id="ARBA00022729"/>
    </source>
</evidence>
<keyword evidence="2" id="KW-0964">Secreted</keyword>